<protein>
    <submittedName>
        <fullName evidence="2">Boi1p</fullName>
    </submittedName>
</protein>
<evidence type="ECO:0000256" key="1">
    <source>
        <dbReference type="SAM" id="MobiDB-lite"/>
    </source>
</evidence>
<evidence type="ECO:0000313" key="3">
    <source>
        <dbReference type="Proteomes" id="UP000009009"/>
    </source>
</evidence>
<reference evidence="2 3" key="1">
    <citation type="journal article" date="2012" name="FEMS Yeast Res.">
        <title>The genome sequence of the wine yeast VIN7 reveals an allotriploid hybrid genome with Saccharomyces cerevisiae and Saccharomyces kudriavzevii origins.</title>
        <authorList>
            <person name="Borneman A.R."/>
            <person name="Desany B.A."/>
            <person name="Riches D."/>
            <person name="Affourtit J.P."/>
            <person name="Forgan A.H."/>
            <person name="Pretorius I.S."/>
            <person name="Egholm M."/>
            <person name="Chambers P.J."/>
        </authorList>
    </citation>
    <scope>NUCLEOTIDE SEQUENCE [LARGE SCALE GENOMIC DNA]</scope>
    <source>
        <strain evidence="2 3">VIN7</strain>
    </source>
</reference>
<organism evidence="2 3">
    <name type="scientific">Saccharomyces cerevisiae x Saccharomyces kudriavzevii (strain VIN7)</name>
    <name type="common">Yeast</name>
    <dbReference type="NCBI Taxonomy" id="1095631"/>
    <lineage>
        <taxon>Eukaryota</taxon>
        <taxon>Fungi</taxon>
        <taxon>Dikarya</taxon>
        <taxon>Ascomycota</taxon>
        <taxon>Saccharomycotina</taxon>
        <taxon>Saccharomycetes</taxon>
        <taxon>Saccharomycetales</taxon>
        <taxon>Saccharomycetaceae</taxon>
        <taxon>Saccharomyces</taxon>
    </lineage>
</organism>
<feature type="compositionally biased region" description="Low complexity" evidence="1">
    <location>
        <begin position="118"/>
        <end position="135"/>
    </location>
</feature>
<comment type="caution">
    <text evidence="2">The sequence shown here is derived from an EMBL/GenBank/DDBJ whole genome shotgun (WGS) entry which is preliminary data.</text>
</comment>
<evidence type="ECO:0000313" key="2">
    <source>
        <dbReference type="EMBL" id="EHN02390.1"/>
    </source>
</evidence>
<sequence length="158" mass="17845">MLHLIIRTEIPLFTITIRGRNPEAHLLICSTGFQCYRQSSQVSTKKKMKQPSKASRAVFDSARRKSSYGHSRDASLSEMKKHRRNSSILSFFSSKSQSNPTSPTKQTFTIDPAKMTSHSRSQSNSYSHARSQSYSHSRKHSLVTSPLKISLSVKQKIS</sequence>
<dbReference type="Proteomes" id="UP000009009">
    <property type="component" value="Unassembled WGS sequence"/>
</dbReference>
<dbReference type="EMBL" id="AGVY01000220">
    <property type="protein sequence ID" value="EHN02390.1"/>
    <property type="molecule type" value="Genomic_DNA"/>
</dbReference>
<dbReference type="AlphaFoldDB" id="H0GUW9"/>
<feature type="compositionally biased region" description="Basic and acidic residues" evidence="1">
    <location>
        <begin position="70"/>
        <end position="79"/>
    </location>
</feature>
<keyword evidence="3" id="KW-1185">Reference proteome</keyword>
<feature type="region of interest" description="Disordered" evidence="1">
    <location>
        <begin position="41"/>
        <end position="158"/>
    </location>
</feature>
<proteinExistence type="predicted"/>
<gene>
    <name evidence="2" type="ORF">VIN7_7154</name>
</gene>
<feature type="compositionally biased region" description="Low complexity" evidence="1">
    <location>
        <begin position="86"/>
        <end position="105"/>
    </location>
</feature>
<name>H0GUW9_SACCK</name>
<dbReference type="HOGENOM" id="CLU_1670388_0_0_1"/>
<accession>H0GUW9</accession>